<feature type="compositionally biased region" description="Low complexity" evidence="1">
    <location>
        <begin position="128"/>
        <end position="144"/>
    </location>
</feature>
<feature type="region of interest" description="Disordered" evidence="1">
    <location>
        <begin position="66"/>
        <end position="195"/>
    </location>
</feature>
<protein>
    <submittedName>
        <fullName evidence="2">MarR family transcriptional regulator</fullName>
    </submittedName>
</protein>
<evidence type="ECO:0000256" key="1">
    <source>
        <dbReference type="SAM" id="MobiDB-lite"/>
    </source>
</evidence>
<organism evidence="2 3">
    <name type="scientific">Micromonospora sicca</name>
    <dbReference type="NCBI Taxonomy" id="2202420"/>
    <lineage>
        <taxon>Bacteria</taxon>
        <taxon>Bacillati</taxon>
        <taxon>Actinomycetota</taxon>
        <taxon>Actinomycetes</taxon>
        <taxon>Micromonosporales</taxon>
        <taxon>Micromonosporaceae</taxon>
        <taxon>Micromonospora</taxon>
    </lineage>
</organism>
<gene>
    <name evidence="2" type="ORF">U2F25_31675</name>
</gene>
<name>A0ABU5JN33_9ACTN</name>
<keyword evidence="3" id="KW-1185">Reference proteome</keyword>
<feature type="compositionally biased region" description="Acidic residues" evidence="1">
    <location>
        <begin position="168"/>
        <end position="178"/>
    </location>
</feature>
<sequence length="269" mass="27839">MTDTPQHVPAHTMFQVLAALGELGEATAAAVAEHAGLGYSTATAKLRAWEQIGQVEKLHTDGNRTLWRLTDTGRTTTTTGQADPPSREAVTDSPPDELERSAPDTAGPPQQDGERIVPPNGHTDDEATTPSTGTPTSPDAATPGRADEEQPPSAEADHQDQQASATGDEVEAEVDADVGSEAASTAPDRRSKGSLRGAVLDILEAHPDRQYKTGELCRLIDAANAGSGAKKASGGAVYNAAVKLVAAGTAVQTVEKPATFQYAPTTGSR</sequence>
<dbReference type="EMBL" id="JAXOTQ010000057">
    <property type="protein sequence ID" value="MDZ5493966.1"/>
    <property type="molecule type" value="Genomic_DNA"/>
</dbReference>
<dbReference type="RefSeq" id="WP_322443485.1">
    <property type="nucleotide sequence ID" value="NZ_JAXOTQ010000057.1"/>
</dbReference>
<evidence type="ECO:0000313" key="3">
    <source>
        <dbReference type="Proteomes" id="UP001290101"/>
    </source>
</evidence>
<proteinExistence type="predicted"/>
<dbReference type="InterPro" id="IPR036390">
    <property type="entry name" value="WH_DNA-bd_sf"/>
</dbReference>
<evidence type="ECO:0000313" key="2">
    <source>
        <dbReference type="EMBL" id="MDZ5493966.1"/>
    </source>
</evidence>
<dbReference type="Gene3D" id="1.10.10.10">
    <property type="entry name" value="Winged helix-like DNA-binding domain superfamily/Winged helix DNA-binding domain"/>
    <property type="match status" value="1"/>
</dbReference>
<dbReference type="Proteomes" id="UP001290101">
    <property type="component" value="Unassembled WGS sequence"/>
</dbReference>
<comment type="caution">
    <text evidence="2">The sequence shown here is derived from an EMBL/GenBank/DDBJ whole genome shotgun (WGS) entry which is preliminary data.</text>
</comment>
<accession>A0ABU5JN33</accession>
<feature type="compositionally biased region" description="Low complexity" evidence="1">
    <location>
        <begin position="66"/>
        <end position="80"/>
    </location>
</feature>
<reference evidence="2 3" key="1">
    <citation type="submission" date="2023-12" db="EMBL/GenBank/DDBJ databases">
        <title>Micromonospora sp. nov., isolated from Atacama Desert.</title>
        <authorList>
            <person name="Carro L."/>
            <person name="Golinska P."/>
            <person name="Klenk H.-P."/>
            <person name="Goodfellow M."/>
        </authorList>
    </citation>
    <scope>NUCLEOTIDE SEQUENCE [LARGE SCALE GENOMIC DNA]</scope>
    <source>
        <strain evidence="2 3">4G53</strain>
    </source>
</reference>
<dbReference type="SUPFAM" id="SSF46785">
    <property type="entry name" value="Winged helix' DNA-binding domain"/>
    <property type="match status" value="1"/>
</dbReference>
<dbReference type="InterPro" id="IPR036388">
    <property type="entry name" value="WH-like_DNA-bd_sf"/>
</dbReference>